<reference evidence="1" key="1">
    <citation type="submission" date="2022-05" db="EMBL/GenBank/DDBJ databases">
        <title>The Musa troglodytarum L. genome provides insights into the mechanism of non-climacteric behaviour and enrichment of carotenoids.</title>
        <authorList>
            <person name="Wang J."/>
        </authorList>
    </citation>
    <scope>NUCLEOTIDE SEQUENCE</scope>
    <source>
        <tissue evidence="1">Leaf</tissue>
    </source>
</reference>
<accession>A0A9E7I405</accession>
<evidence type="ECO:0000313" key="2">
    <source>
        <dbReference type="Proteomes" id="UP001055439"/>
    </source>
</evidence>
<protein>
    <submittedName>
        <fullName evidence="1">Uncharacterized protein</fullName>
    </submittedName>
</protein>
<proteinExistence type="predicted"/>
<gene>
    <name evidence="1" type="ORF">MUK42_13478</name>
</gene>
<name>A0A9E7I405_9LILI</name>
<dbReference type="EMBL" id="CP097511">
    <property type="protein sequence ID" value="URE45655.1"/>
    <property type="molecule type" value="Genomic_DNA"/>
</dbReference>
<dbReference type="AlphaFoldDB" id="A0A9E7I405"/>
<evidence type="ECO:0000313" key="1">
    <source>
        <dbReference type="EMBL" id="URE45655.1"/>
    </source>
</evidence>
<sequence length="60" mass="6513">MTRAAELFGHSSRSCTETFGGIKVATHFHGGMTASAEEELLAVPETIQSIRGRIRPTDPR</sequence>
<keyword evidence="2" id="KW-1185">Reference proteome</keyword>
<organism evidence="1 2">
    <name type="scientific">Musa troglodytarum</name>
    <name type="common">fe'i banana</name>
    <dbReference type="NCBI Taxonomy" id="320322"/>
    <lineage>
        <taxon>Eukaryota</taxon>
        <taxon>Viridiplantae</taxon>
        <taxon>Streptophyta</taxon>
        <taxon>Embryophyta</taxon>
        <taxon>Tracheophyta</taxon>
        <taxon>Spermatophyta</taxon>
        <taxon>Magnoliopsida</taxon>
        <taxon>Liliopsida</taxon>
        <taxon>Zingiberales</taxon>
        <taxon>Musaceae</taxon>
        <taxon>Musa</taxon>
    </lineage>
</organism>
<dbReference type="Proteomes" id="UP001055439">
    <property type="component" value="Chromosome 9"/>
</dbReference>